<dbReference type="GO" id="GO:0055052">
    <property type="term" value="C:ATP-binding cassette (ABC) transporter complex, substrate-binding subunit-containing"/>
    <property type="evidence" value="ECO:0007669"/>
    <property type="project" value="TreeGrafter"/>
</dbReference>
<evidence type="ECO:0000256" key="5">
    <source>
        <dbReference type="ARBA" id="ARBA00022840"/>
    </source>
</evidence>
<dbReference type="GO" id="GO:0016887">
    <property type="term" value="F:ATP hydrolysis activity"/>
    <property type="evidence" value="ECO:0007669"/>
    <property type="project" value="InterPro"/>
</dbReference>
<dbReference type="PANTHER" id="PTHR43875">
    <property type="entry name" value="MALTODEXTRIN IMPORT ATP-BINDING PROTEIN MSMX"/>
    <property type="match status" value="1"/>
</dbReference>
<dbReference type="Gene3D" id="3.40.50.300">
    <property type="entry name" value="P-loop containing nucleotide triphosphate hydrolases"/>
    <property type="match status" value="1"/>
</dbReference>
<dbReference type="InterPro" id="IPR003439">
    <property type="entry name" value="ABC_transporter-like_ATP-bd"/>
</dbReference>
<keyword evidence="9" id="KW-1185">Reference proteome</keyword>
<dbReference type="KEGG" id="pstg:E8M01_28360"/>
<dbReference type="InterPro" id="IPR003593">
    <property type="entry name" value="AAA+_ATPase"/>
</dbReference>
<organism evidence="8 9">
    <name type="scientific">Phreatobacter stygius</name>
    <dbReference type="NCBI Taxonomy" id="1940610"/>
    <lineage>
        <taxon>Bacteria</taxon>
        <taxon>Pseudomonadati</taxon>
        <taxon>Pseudomonadota</taxon>
        <taxon>Alphaproteobacteria</taxon>
        <taxon>Hyphomicrobiales</taxon>
        <taxon>Phreatobacteraceae</taxon>
        <taxon>Phreatobacter</taxon>
    </lineage>
</organism>
<dbReference type="InterPro" id="IPR047641">
    <property type="entry name" value="ABC_transpr_MalK/UgpC-like"/>
</dbReference>
<evidence type="ECO:0000256" key="4">
    <source>
        <dbReference type="ARBA" id="ARBA00022741"/>
    </source>
</evidence>
<dbReference type="InterPro" id="IPR008995">
    <property type="entry name" value="Mo/tungstate-bd_C_term_dom"/>
</dbReference>
<evidence type="ECO:0000313" key="8">
    <source>
        <dbReference type="EMBL" id="QCI67794.1"/>
    </source>
</evidence>
<feature type="domain" description="ABC transporter" evidence="7">
    <location>
        <begin position="3"/>
        <end position="233"/>
    </location>
</feature>
<proteinExistence type="inferred from homology"/>
<dbReference type="InterPro" id="IPR027417">
    <property type="entry name" value="P-loop_NTPase"/>
</dbReference>
<dbReference type="Proteomes" id="UP000298781">
    <property type="component" value="Chromosome"/>
</dbReference>
<reference evidence="8 9" key="1">
    <citation type="submission" date="2019-04" db="EMBL/GenBank/DDBJ databases">
        <title>Phreatobacter aquaticus sp. nov.</title>
        <authorList>
            <person name="Choi A."/>
        </authorList>
    </citation>
    <scope>NUCLEOTIDE SEQUENCE [LARGE SCALE GENOMIC DNA]</scope>
    <source>
        <strain evidence="8 9">KCTC 52518</strain>
    </source>
</reference>
<dbReference type="SUPFAM" id="SSF50331">
    <property type="entry name" value="MOP-like"/>
    <property type="match status" value="1"/>
</dbReference>
<dbReference type="EMBL" id="CP039690">
    <property type="protein sequence ID" value="QCI67794.1"/>
    <property type="molecule type" value="Genomic_DNA"/>
</dbReference>
<dbReference type="SUPFAM" id="SSF52540">
    <property type="entry name" value="P-loop containing nucleoside triphosphate hydrolases"/>
    <property type="match status" value="1"/>
</dbReference>
<evidence type="ECO:0000313" key="9">
    <source>
        <dbReference type="Proteomes" id="UP000298781"/>
    </source>
</evidence>
<dbReference type="CDD" id="cd03259">
    <property type="entry name" value="ABC_Carb_Solutes_like"/>
    <property type="match status" value="1"/>
</dbReference>
<dbReference type="PROSITE" id="PS50893">
    <property type="entry name" value="ABC_TRANSPORTER_2"/>
    <property type="match status" value="1"/>
</dbReference>
<keyword evidence="4" id="KW-0547">Nucleotide-binding</keyword>
<dbReference type="RefSeq" id="WP_136963221.1">
    <property type="nucleotide sequence ID" value="NZ_CP039690.1"/>
</dbReference>
<evidence type="ECO:0000256" key="2">
    <source>
        <dbReference type="ARBA" id="ARBA00022448"/>
    </source>
</evidence>
<dbReference type="PANTHER" id="PTHR43875:SF14">
    <property type="entry name" value="ABC TRANSPORTER ATP-BINDING PROTEIN"/>
    <property type="match status" value="1"/>
</dbReference>
<evidence type="ECO:0000256" key="3">
    <source>
        <dbReference type="ARBA" id="ARBA00022475"/>
    </source>
</evidence>
<evidence type="ECO:0000256" key="6">
    <source>
        <dbReference type="ARBA" id="ARBA00023136"/>
    </source>
</evidence>
<dbReference type="GO" id="GO:0015408">
    <property type="term" value="F:ABC-type ferric iron transporter activity"/>
    <property type="evidence" value="ECO:0007669"/>
    <property type="project" value="InterPro"/>
</dbReference>
<dbReference type="Gene3D" id="2.40.50.100">
    <property type="match status" value="1"/>
</dbReference>
<gene>
    <name evidence="8" type="ORF">E8M01_28360</name>
</gene>
<dbReference type="InterPro" id="IPR013611">
    <property type="entry name" value="Transp-assoc_OB_typ2"/>
</dbReference>
<evidence type="ECO:0000259" key="7">
    <source>
        <dbReference type="PROSITE" id="PS50893"/>
    </source>
</evidence>
<comment type="similarity">
    <text evidence="1">Belongs to the ABC transporter superfamily.</text>
</comment>
<dbReference type="InterPro" id="IPR012340">
    <property type="entry name" value="NA-bd_OB-fold"/>
</dbReference>
<dbReference type="GO" id="GO:0005524">
    <property type="term" value="F:ATP binding"/>
    <property type="evidence" value="ECO:0007669"/>
    <property type="project" value="UniProtKB-KW"/>
</dbReference>
<dbReference type="OrthoDB" id="9767663at2"/>
<dbReference type="Pfam" id="PF08402">
    <property type="entry name" value="TOBE_2"/>
    <property type="match status" value="1"/>
</dbReference>
<dbReference type="SMART" id="SM00382">
    <property type="entry name" value="AAA"/>
    <property type="match status" value="1"/>
</dbReference>
<accession>A0A4D7B2L1</accession>
<protein>
    <submittedName>
        <fullName evidence="8">ABC transporter ATP-binding protein</fullName>
    </submittedName>
</protein>
<dbReference type="InterPro" id="IPR015853">
    <property type="entry name" value="ABC_transpr_FbpC"/>
</dbReference>
<keyword evidence="5 8" id="KW-0067">ATP-binding</keyword>
<dbReference type="Gene3D" id="2.40.50.140">
    <property type="entry name" value="Nucleic acid-binding proteins"/>
    <property type="match status" value="1"/>
</dbReference>
<keyword evidence="3" id="KW-1003">Cell membrane</keyword>
<keyword evidence="6" id="KW-0472">Membrane</keyword>
<dbReference type="Pfam" id="PF00005">
    <property type="entry name" value="ABC_tran"/>
    <property type="match status" value="1"/>
</dbReference>
<sequence>MSLVLDAVSKSVATVKHLDAVSLTLKRGSLNVLLGATLAGKTSLLRVMAGLDPPSAGRVLMDGVDVTGVPVRRRNVAMVYQQFINYPTLSVFENIASPLRVQGVAGAEVEARVGTAAKLLRLEPYLKRMPLELSGGQQQRTAIARALMKGADLVLMDEPLANLDYKLREELREELPRIFEASGAIFVYATTEPAEALMLGGSTATLHQGRLTQFGPTGEVYRQPRDLTSAEVFSDPPLNVIDVAKRGPVLDFGPFGAAPAGRFAGVADGAYAMGFRAHQLSLDRLGEGALALPSTVRVSEITGSESFVHLAAGAHLLVALAQGVRNLEPGQAITTWLDPQQAFLFGQDGRLAGGPAAAAAAAAARVGEGAS</sequence>
<name>A0A4D7B2L1_9HYPH</name>
<dbReference type="AlphaFoldDB" id="A0A4D7B2L1"/>
<evidence type="ECO:0000256" key="1">
    <source>
        <dbReference type="ARBA" id="ARBA00005417"/>
    </source>
</evidence>
<keyword evidence="2" id="KW-0813">Transport</keyword>